<keyword evidence="2" id="KW-1185">Reference proteome</keyword>
<organism evidence="1 2">
    <name type="scientific">Tegillarca granosa</name>
    <name type="common">Malaysian cockle</name>
    <name type="synonym">Anadara granosa</name>
    <dbReference type="NCBI Taxonomy" id="220873"/>
    <lineage>
        <taxon>Eukaryota</taxon>
        <taxon>Metazoa</taxon>
        <taxon>Spiralia</taxon>
        <taxon>Lophotrochozoa</taxon>
        <taxon>Mollusca</taxon>
        <taxon>Bivalvia</taxon>
        <taxon>Autobranchia</taxon>
        <taxon>Pteriomorphia</taxon>
        <taxon>Arcoida</taxon>
        <taxon>Arcoidea</taxon>
        <taxon>Arcidae</taxon>
        <taxon>Tegillarca</taxon>
    </lineage>
</organism>
<dbReference type="EMBL" id="JARBDR010000328">
    <property type="protein sequence ID" value="KAJ8316131.1"/>
    <property type="molecule type" value="Genomic_DNA"/>
</dbReference>
<proteinExistence type="predicted"/>
<name>A0ABQ9FFN3_TEGGR</name>
<dbReference type="Proteomes" id="UP001217089">
    <property type="component" value="Unassembled WGS sequence"/>
</dbReference>
<comment type="caution">
    <text evidence="1">The sequence shown here is derived from an EMBL/GenBank/DDBJ whole genome shotgun (WGS) entry which is preliminary data.</text>
</comment>
<sequence>MFKKKAMRTKLLMSHIQNQEVPALIVMKEIVITVAMMAEDMQIQQCTTTMTLIGISIETEHQNRVMPILVDRWAQLCSFCFVVILGHLTNYTNIFKCYYGNISKWYFIWLL</sequence>
<gene>
    <name evidence="1" type="ORF">KUTeg_006145</name>
</gene>
<protein>
    <submittedName>
        <fullName evidence="1">Uncharacterized protein</fullName>
    </submittedName>
</protein>
<evidence type="ECO:0000313" key="1">
    <source>
        <dbReference type="EMBL" id="KAJ8316131.1"/>
    </source>
</evidence>
<accession>A0ABQ9FFN3</accession>
<reference evidence="1 2" key="1">
    <citation type="submission" date="2022-12" db="EMBL/GenBank/DDBJ databases">
        <title>Chromosome-level genome of Tegillarca granosa.</title>
        <authorList>
            <person name="Kim J."/>
        </authorList>
    </citation>
    <scope>NUCLEOTIDE SEQUENCE [LARGE SCALE GENOMIC DNA]</scope>
    <source>
        <strain evidence="1">Teg-2019</strain>
        <tissue evidence="1">Adductor muscle</tissue>
    </source>
</reference>
<evidence type="ECO:0000313" key="2">
    <source>
        <dbReference type="Proteomes" id="UP001217089"/>
    </source>
</evidence>